<dbReference type="Gene3D" id="3.40.50.300">
    <property type="entry name" value="P-loop containing nucleotide triphosphate hydrolases"/>
    <property type="match status" value="1"/>
</dbReference>
<comment type="function">
    <text evidence="9">Involved in targeting and insertion of nascent membrane proteins into the cytoplasmic membrane. Binds to the hydrophobic signal sequence of the ribosome-nascent chain (RNC) as it emerges from the ribosomes. The SRP-RNC complex is then targeted to the cytoplasmic membrane where it interacts with the SRP receptor FtsY. Interaction with FtsY leads to the transfer of the RNC complex to the Sec translocase for insertion into the membrane, the hydrolysis of GTP by both Ffh and FtsY, and the dissociation of the SRP-FtsY complex into the individual components.</text>
</comment>
<dbReference type="KEGG" id="tas:TASI_0312"/>
<name>G4QCG4_TAYAM</name>
<comment type="subcellular location">
    <subcellularLocation>
        <location evidence="9">Cytoplasm</location>
    </subcellularLocation>
    <text evidence="9">The SRP-RNC complex is targeted to the cytoplasmic membrane.</text>
</comment>
<dbReference type="PANTHER" id="PTHR11564">
    <property type="entry name" value="SIGNAL RECOGNITION PARTICLE 54K PROTEIN SRP54"/>
    <property type="match status" value="1"/>
</dbReference>
<dbReference type="InterPro" id="IPR013822">
    <property type="entry name" value="Signal_recog_particl_SRP54_hlx"/>
</dbReference>
<dbReference type="InterPro" id="IPR042101">
    <property type="entry name" value="SRP54_N_sf"/>
</dbReference>
<dbReference type="Gene3D" id="1.10.260.30">
    <property type="entry name" value="Signal recognition particle, SRP54 subunit, M-domain"/>
    <property type="match status" value="1"/>
</dbReference>
<keyword evidence="4 9" id="KW-0694">RNA-binding</keyword>
<dbReference type="GO" id="GO:0003924">
    <property type="term" value="F:GTPase activity"/>
    <property type="evidence" value="ECO:0007669"/>
    <property type="project" value="UniProtKB-UniRule"/>
</dbReference>
<gene>
    <name evidence="9" type="primary">ffh</name>
    <name evidence="11" type="ordered locus">TASI_0312</name>
</gene>
<sequence length="471" mass="51491">MFENLSNRLARVMQTMRGEARLTEQNTKDMLREIRMALIEADVALPVVKSFIDEVKSKAMGQDVATSLNPGQALVGVVHKELTALMGGDLGEQASQLSLAAQPPAVILMAGLQGAGKTTTVGKLSRLLVKGLLPAGNNKKHNSKKVLVVSADVYRPAAIEQLKTVAQQAGVDFFPSTSDQKPLDIAKAALDHAKRQFYDVLIVDTAGRLGIDMNMMNEISELHKFLNPVETLFVVDAMQGQDAVNVAKAFAEALPLTGVVLTKMDGDARGGAALSVRKVTGKPLKFIGVSEKLDGLEPFHPERMAQRILGMGDIVSLVEQVQSNIDIAEAERIAKKIKSKDKFDLNDFKDQLQQVKKMGSMTSLMEKLPGQFSQMAGQIDEQQADKHLRRTEGIINSMTPHERRKPEIINGKRRQRIAKGAGVPVQEVNKLLRQFEQMQGMMKQLKKGGMGKLMKGMSSLAGMGRFMGGRR</sequence>
<dbReference type="EMBL" id="CP003059">
    <property type="protein sequence ID" value="AEP36094.1"/>
    <property type="molecule type" value="Genomic_DNA"/>
</dbReference>
<keyword evidence="7 9" id="KW-0687">Ribonucleoprotein</keyword>
<keyword evidence="6 9" id="KW-0733">Signal recognition particle</keyword>
<dbReference type="InterPro" id="IPR004125">
    <property type="entry name" value="Signal_recog_particle_SRP54_M"/>
</dbReference>
<dbReference type="RefSeq" id="WP_014110992.1">
    <property type="nucleotide sequence ID" value="NC_016043.1"/>
</dbReference>
<dbReference type="InterPro" id="IPR000897">
    <property type="entry name" value="SRP54_GTPase_dom"/>
</dbReference>
<dbReference type="HOGENOM" id="CLU_009301_6_0_4"/>
<dbReference type="SUPFAM" id="SSF47446">
    <property type="entry name" value="Signal peptide-binding domain"/>
    <property type="match status" value="1"/>
</dbReference>
<accession>G4QCG4</accession>
<evidence type="ECO:0000256" key="2">
    <source>
        <dbReference type="ARBA" id="ARBA00022741"/>
    </source>
</evidence>
<feature type="binding site" evidence="9">
    <location>
        <begin position="262"/>
        <end position="265"/>
    </location>
    <ligand>
        <name>GTP</name>
        <dbReference type="ChEBI" id="CHEBI:37565"/>
    </ligand>
</feature>
<dbReference type="SMART" id="SM00382">
    <property type="entry name" value="AAA"/>
    <property type="match status" value="1"/>
</dbReference>
<dbReference type="Gene3D" id="1.20.120.140">
    <property type="entry name" value="Signal recognition particle SRP54, nucleotide-binding domain"/>
    <property type="match status" value="1"/>
</dbReference>
<dbReference type="SMART" id="SM00962">
    <property type="entry name" value="SRP54"/>
    <property type="match status" value="1"/>
</dbReference>
<feature type="binding site" evidence="9">
    <location>
        <begin position="111"/>
        <end position="118"/>
    </location>
    <ligand>
        <name>GTP</name>
        <dbReference type="ChEBI" id="CHEBI:37565"/>
    </ligand>
</feature>
<dbReference type="NCBIfam" id="TIGR00959">
    <property type="entry name" value="ffh"/>
    <property type="match status" value="1"/>
</dbReference>
<feature type="domain" description="SRP54-type proteins GTP-binding" evidence="10">
    <location>
        <begin position="283"/>
        <end position="296"/>
    </location>
</feature>
<dbReference type="GO" id="GO:0005525">
    <property type="term" value="F:GTP binding"/>
    <property type="evidence" value="ECO:0007669"/>
    <property type="project" value="UniProtKB-UniRule"/>
</dbReference>
<dbReference type="PANTHER" id="PTHR11564:SF5">
    <property type="entry name" value="SIGNAL RECOGNITION PARTICLE SUBUNIT SRP54"/>
    <property type="match status" value="1"/>
</dbReference>
<evidence type="ECO:0000256" key="6">
    <source>
        <dbReference type="ARBA" id="ARBA00023135"/>
    </source>
</evidence>
<dbReference type="AlphaFoldDB" id="G4QCG4"/>
<dbReference type="Pfam" id="PF02881">
    <property type="entry name" value="SRP54_N"/>
    <property type="match status" value="1"/>
</dbReference>
<keyword evidence="2 9" id="KW-0547">Nucleotide-binding</keyword>
<evidence type="ECO:0000256" key="5">
    <source>
        <dbReference type="ARBA" id="ARBA00023134"/>
    </source>
</evidence>
<dbReference type="FunFam" id="3.40.50.300:FF:000022">
    <property type="entry name" value="Signal recognition particle 54 kDa subunit"/>
    <property type="match status" value="1"/>
</dbReference>
<comment type="subunit">
    <text evidence="9">Part of the signal recognition particle protein translocation system, which is composed of SRP and FtsY. SRP is a ribonucleoprotein composed of Ffh and a 4.5S RNA molecule.</text>
</comment>
<reference key="1">
    <citation type="submission" date="2011-09" db="EMBL/GenBank/DDBJ databases">
        <title>Genomic characterization of the Taylorella genus.</title>
        <authorList>
            <person name="Hebert L."/>
            <person name="Moumen B."/>
            <person name="Pons N."/>
            <person name="Duquesne F."/>
            <person name="Breuil M.-F."/>
            <person name="Goux D."/>
            <person name="Batto J.-M."/>
            <person name="Renault P."/>
            <person name="Laugier C."/>
            <person name="Petry S."/>
        </authorList>
    </citation>
    <scope>NUCLEOTIDE SEQUENCE</scope>
    <source>
        <strain>MCE3</strain>
    </source>
</reference>
<protein>
    <recommendedName>
        <fullName evidence="9">Signal recognition particle protein</fullName>
        <ecNumber evidence="9">3.6.5.4</ecNumber>
    </recommendedName>
    <alternativeName>
        <fullName evidence="9">Fifty-four homolog</fullName>
    </alternativeName>
</protein>
<proteinExistence type="inferred from homology"/>
<dbReference type="GO" id="GO:0008312">
    <property type="term" value="F:7S RNA binding"/>
    <property type="evidence" value="ECO:0007669"/>
    <property type="project" value="InterPro"/>
</dbReference>
<dbReference type="CDD" id="cd18539">
    <property type="entry name" value="SRP_G"/>
    <property type="match status" value="1"/>
</dbReference>
<evidence type="ECO:0000256" key="3">
    <source>
        <dbReference type="ARBA" id="ARBA00022801"/>
    </source>
</evidence>
<evidence type="ECO:0000256" key="8">
    <source>
        <dbReference type="ARBA" id="ARBA00048027"/>
    </source>
</evidence>
<dbReference type="SMART" id="SM00963">
    <property type="entry name" value="SRP54_N"/>
    <property type="match status" value="1"/>
</dbReference>
<comment type="domain">
    <text evidence="9">Composed of three domains: the N-terminal N domain, which is responsible for interactions with the ribosome, the central G domain, which binds GTP, and the C-terminal M domain, which binds the RNA and the signal sequence of the RNC.</text>
</comment>
<dbReference type="GO" id="GO:0006614">
    <property type="term" value="P:SRP-dependent cotranslational protein targeting to membrane"/>
    <property type="evidence" value="ECO:0007669"/>
    <property type="project" value="InterPro"/>
</dbReference>
<evidence type="ECO:0000259" key="10">
    <source>
        <dbReference type="PROSITE" id="PS00300"/>
    </source>
</evidence>
<evidence type="ECO:0000256" key="4">
    <source>
        <dbReference type="ARBA" id="ARBA00022884"/>
    </source>
</evidence>
<feature type="binding site" evidence="9">
    <location>
        <begin position="204"/>
        <end position="208"/>
    </location>
    <ligand>
        <name>GTP</name>
        <dbReference type="ChEBI" id="CHEBI:37565"/>
    </ligand>
</feature>
<dbReference type="OrthoDB" id="9804720at2"/>
<evidence type="ECO:0000256" key="1">
    <source>
        <dbReference type="ARBA" id="ARBA00005450"/>
    </source>
</evidence>
<dbReference type="Pfam" id="PF02978">
    <property type="entry name" value="SRP_SPB"/>
    <property type="match status" value="1"/>
</dbReference>
<dbReference type="SUPFAM" id="SSF52540">
    <property type="entry name" value="P-loop containing nucleoside triphosphate hydrolases"/>
    <property type="match status" value="1"/>
</dbReference>
<evidence type="ECO:0000256" key="7">
    <source>
        <dbReference type="ARBA" id="ARBA00023274"/>
    </source>
</evidence>
<evidence type="ECO:0000256" key="9">
    <source>
        <dbReference type="HAMAP-Rule" id="MF_00306"/>
    </source>
</evidence>
<dbReference type="InterPro" id="IPR036891">
    <property type="entry name" value="Signal_recog_part_SRP54_M_sf"/>
</dbReference>
<reference evidence="11 12" key="2">
    <citation type="journal article" date="2012" name="PLoS ONE">
        <title>Genomic characterization of the taylorella genus.</title>
        <authorList>
            <person name="Hebert L."/>
            <person name="Moumen B."/>
            <person name="Pons N."/>
            <person name="Duquesne F."/>
            <person name="Breuil M.F."/>
            <person name="Goux D."/>
            <person name="Batto J.M."/>
            <person name="Laugier C."/>
            <person name="Renault P."/>
            <person name="Petry S."/>
        </authorList>
    </citation>
    <scope>NUCLEOTIDE SEQUENCE [LARGE SCALE GENOMIC DNA]</scope>
    <source>
        <strain evidence="11 12">MCE3</strain>
    </source>
</reference>
<dbReference type="STRING" id="1008459.TASI_0312"/>
<dbReference type="InterPro" id="IPR003593">
    <property type="entry name" value="AAA+_ATPase"/>
</dbReference>
<dbReference type="Pfam" id="PF00448">
    <property type="entry name" value="SRP54"/>
    <property type="match status" value="1"/>
</dbReference>
<dbReference type="HAMAP" id="MF_00306">
    <property type="entry name" value="SRP54"/>
    <property type="match status" value="1"/>
</dbReference>
<dbReference type="InterPro" id="IPR004780">
    <property type="entry name" value="SRP"/>
</dbReference>
<organism evidence="11 12">
    <name type="scientific">Taylorella asinigenitalis (strain MCE3)</name>
    <dbReference type="NCBI Taxonomy" id="1008459"/>
    <lineage>
        <taxon>Bacteria</taxon>
        <taxon>Pseudomonadati</taxon>
        <taxon>Pseudomonadota</taxon>
        <taxon>Betaproteobacteria</taxon>
        <taxon>Burkholderiales</taxon>
        <taxon>Alcaligenaceae</taxon>
        <taxon>Taylorella</taxon>
    </lineage>
</organism>
<comment type="similarity">
    <text evidence="1 9">Belongs to the GTP-binding SRP family. SRP54 subfamily.</text>
</comment>
<dbReference type="GO" id="GO:0048500">
    <property type="term" value="C:signal recognition particle"/>
    <property type="evidence" value="ECO:0007669"/>
    <property type="project" value="UniProtKB-UniRule"/>
</dbReference>
<dbReference type="eggNOG" id="COG0541">
    <property type="taxonomic scope" value="Bacteria"/>
</dbReference>
<evidence type="ECO:0000313" key="12">
    <source>
        <dbReference type="Proteomes" id="UP000009284"/>
    </source>
</evidence>
<dbReference type="InterPro" id="IPR022941">
    <property type="entry name" value="SRP54"/>
</dbReference>
<dbReference type="PROSITE" id="PS00300">
    <property type="entry name" value="SRP54"/>
    <property type="match status" value="1"/>
</dbReference>
<dbReference type="Proteomes" id="UP000009284">
    <property type="component" value="Chromosome"/>
</dbReference>
<keyword evidence="9" id="KW-0963">Cytoplasm</keyword>
<keyword evidence="3 9" id="KW-0378">Hydrolase</keyword>
<dbReference type="InterPro" id="IPR027417">
    <property type="entry name" value="P-loop_NTPase"/>
</dbReference>
<keyword evidence="5 9" id="KW-0342">GTP-binding</keyword>
<evidence type="ECO:0000313" key="11">
    <source>
        <dbReference type="EMBL" id="AEP36094.1"/>
    </source>
</evidence>
<keyword evidence="12" id="KW-1185">Reference proteome</keyword>
<comment type="catalytic activity">
    <reaction evidence="8 9">
        <text>GTP + H2O = GDP + phosphate + H(+)</text>
        <dbReference type="Rhea" id="RHEA:19669"/>
        <dbReference type="ChEBI" id="CHEBI:15377"/>
        <dbReference type="ChEBI" id="CHEBI:15378"/>
        <dbReference type="ChEBI" id="CHEBI:37565"/>
        <dbReference type="ChEBI" id="CHEBI:43474"/>
        <dbReference type="ChEBI" id="CHEBI:58189"/>
        <dbReference type="EC" id="3.6.5.4"/>
    </reaction>
</comment>
<dbReference type="EC" id="3.6.5.4" evidence="9"/>